<name>A0A1Y1VJI7_9FUNG</name>
<keyword evidence="1" id="KW-0732">Signal</keyword>
<proteinExistence type="predicted"/>
<dbReference type="EMBL" id="MCFH01000005">
    <property type="protein sequence ID" value="ORX57882.1"/>
    <property type="molecule type" value="Genomic_DNA"/>
</dbReference>
<dbReference type="OrthoDB" id="73465at2759"/>
<gene>
    <name evidence="2" type="ORF">BCR36DRAFT_344696</name>
</gene>
<dbReference type="Proteomes" id="UP000193719">
    <property type="component" value="Unassembled WGS sequence"/>
</dbReference>
<sequence>MKNIIFNLLSVFLLIIELVYAIEENYDDNNANTTTIIEVSSTINDLTPTETVDATESVEVAAKNITSEDNPDEVNNFDNMTHISISSVYKSVVTNHMKAEIHCLYNREDQCEIFQDQLRDILSQFESVFVIKEDISLSLFLMDLTYMCKDCLGIVLPPSFVYLKEEGSDKVYTYPQALAKQLNFDGKEDIQFSSVDFTMVINVDQTDEDIRTFGEYILAREILHGIGIATTGDLVNSNGYPDLFNEDFYAPQRHPKIKVDDEQVDGVYVKFKKFYPLSIFERYIVRQSNPNDFIFNSLGDMYKVEFPPQDYYKFMNDTKGMDKIYLKESYDQFLYSSYYEPAKEIARLYKQKGSVGFKTSDNSVIPLQTFDGEYLKSLSINHIDIPKMKSYYYYEYDPFNKNEIKDYLNDDFILNYTYMFMYDLNTIKSIVNKDGKYGIFGSGTVKILTTLGWKLKHDKNNDDPTISANIKYQVATEVDIPYNNYYDELMRISDEHDYYGYGSLANNKMVCDIRTYTIALLAIGLTLGL</sequence>
<organism evidence="2 3">
    <name type="scientific">Piromyces finnis</name>
    <dbReference type="NCBI Taxonomy" id="1754191"/>
    <lineage>
        <taxon>Eukaryota</taxon>
        <taxon>Fungi</taxon>
        <taxon>Fungi incertae sedis</taxon>
        <taxon>Chytridiomycota</taxon>
        <taxon>Chytridiomycota incertae sedis</taxon>
        <taxon>Neocallimastigomycetes</taxon>
        <taxon>Neocallimastigales</taxon>
        <taxon>Neocallimastigaceae</taxon>
        <taxon>Piromyces</taxon>
    </lineage>
</organism>
<comment type="caution">
    <text evidence="2">The sequence shown here is derived from an EMBL/GenBank/DDBJ whole genome shotgun (WGS) entry which is preliminary data.</text>
</comment>
<evidence type="ECO:0000313" key="3">
    <source>
        <dbReference type="Proteomes" id="UP000193719"/>
    </source>
</evidence>
<accession>A0A1Y1VJI7</accession>
<evidence type="ECO:0000313" key="2">
    <source>
        <dbReference type="EMBL" id="ORX57882.1"/>
    </source>
</evidence>
<reference evidence="2 3" key="1">
    <citation type="submission" date="2016-08" db="EMBL/GenBank/DDBJ databases">
        <title>Genomes of anaerobic fungi encode conserved fungal cellulosomes for biomass hydrolysis.</title>
        <authorList>
            <consortium name="DOE Joint Genome Institute"/>
            <person name="Haitjema C.H."/>
            <person name="Gilmore S.P."/>
            <person name="Henske J.K."/>
            <person name="Solomon K.V."/>
            <person name="De Groot R."/>
            <person name="Kuo A."/>
            <person name="Mondo S.J."/>
            <person name="Salamov A.A."/>
            <person name="Labutti K."/>
            <person name="Zhao Z."/>
            <person name="Chiniquy J."/>
            <person name="Barry K."/>
            <person name="Brewer H.M."/>
            <person name="Purvine S.O."/>
            <person name="Wright A.T."/>
            <person name="Boxma B."/>
            <person name="Van Alen T."/>
            <person name="Hackstein J.H."/>
            <person name="Baker S.E."/>
            <person name="Grigoriev I.V."/>
            <person name="O'Malley M.A."/>
        </authorList>
    </citation>
    <scope>NUCLEOTIDE SEQUENCE [LARGE SCALE GENOMIC DNA]</scope>
    <source>
        <strain evidence="3">finn</strain>
    </source>
</reference>
<feature type="signal peptide" evidence="1">
    <location>
        <begin position="1"/>
        <end position="21"/>
    </location>
</feature>
<evidence type="ECO:0000256" key="1">
    <source>
        <dbReference type="SAM" id="SignalP"/>
    </source>
</evidence>
<keyword evidence="3" id="KW-1185">Reference proteome</keyword>
<protein>
    <submittedName>
        <fullName evidence="2">Uncharacterized protein</fullName>
    </submittedName>
</protein>
<dbReference type="AlphaFoldDB" id="A0A1Y1VJI7"/>
<reference evidence="2 3" key="2">
    <citation type="submission" date="2016-08" db="EMBL/GenBank/DDBJ databases">
        <title>Pervasive Adenine N6-methylation of Active Genes in Fungi.</title>
        <authorList>
            <consortium name="DOE Joint Genome Institute"/>
            <person name="Mondo S.J."/>
            <person name="Dannebaum R.O."/>
            <person name="Kuo R.C."/>
            <person name="Labutti K."/>
            <person name="Haridas S."/>
            <person name="Kuo A."/>
            <person name="Salamov A."/>
            <person name="Ahrendt S.R."/>
            <person name="Lipzen A."/>
            <person name="Sullivan W."/>
            <person name="Andreopoulos W.B."/>
            <person name="Clum A."/>
            <person name="Lindquist E."/>
            <person name="Daum C."/>
            <person name="Ramamoorthy G.K."/>
            <person name="Gryganskyi A."/>
            <person name="Culley D."/>
            <person name="Magnuson J.K."/>
            <person name="James T.Y."/>
            <person name="O'Malley M.A."/>
            <person name="Stajich J.E."/>
            <person name="Spatafora J.W."/>
            <person name="Visel A."/>
            <person name="Grigoriev I.V."/>
        </authorList>
    </citation>
    <scope>NUCLEOTIDE SEQUENCE [LARGE SCALE GENOMIC DNA]</scope>
    <source>
        <strain evidence="3">finn</strain>
    </source>
</reference>
<feature type="chain" id="PRO_5012621092" evidence="1">
    <location>
        <begin position="22"/>
        <end position="529"/>
    </location>
</feature>